<dbReference type="InterPro" id="IPR004358">
    <property type="entry name" value="Sig_transdc_His_kin-like_C"/>
</dbReference>
<keyword evidence="7 12" id="KW-0812">Transmembrane</keyword>
<accession>A0A1T5J580</accession>
<dbReference type="InterPro" id="IPR050428">
    <property type="entry name" value="TCS_sensor_his_kinase"/>
</dbReference>
<comment type="catalytic activity">
    <reaction evidence="1">
        <text>ATP + protein L-histidine = ADP + protein N-phospho-L-histidine.</text>
        <dbReference type="EC" id="2.7.13.3"/>
    </reaction>
</comment>
<evidence type="ECO:0000313" key="15">
    <source>
        <dbReference type="Proteomes" id="UP000190857"/>
    </source>
</evidence>
<keyword evidence="8 14" id="KW-0418">Kinase</keyword>
<feature type="transmembrane region" description="Helical" evidence="12">
    <location>
        <begin position="204"/>
        <end position="226"/>
    </location>
</feature>
<evidence type="ECO:0000256" key="11">
    <source>
        <dbReference type="ARBA" id="ARBA00023136"/>
    </source>
</evidence>
<dbReference type="SUPFAM" id="SSF103190">
    <property type="entry name" value="Sensory domain-like"/>
    <property type="match status" value="1"/>
</dbReference>
<reference evidence="14 15" key="1">
    <citation type="submission" date="2017-02" db="EMBL/GenBank/DDBJ databases">
        <authorList>
            <person name="Peterson S.W."/>
        </authorList>
    </citation>
    <scope>NUCLEOTIDE SEQUENCE [LARGE SCALE GENOMIC DNA]</scope>
    <source>
        <strain evidence="14 15">VKM Ac-2059</strain>
    </source>
</reference>
<dbReference type="AlphaFoldDB" id="A0A1T5J580"/>
<dbReference type="GO" id="GO:0000160">
    <property type="term" value="P:phosphorelay signal transduction system"/>
    <property type="evidence" value="ECO:0007669"/>
    <property type="project" value="UniProtKB-KW"/>
</dbReference>
<keyword evidence="11 12" id="KW-0472">Membrane</keyword>
<evidence type="ECO:0000256" key="2">
    <source>
        <dbReference type="ARBA" id="ARBA00004651"/>
    </source>
</evidence>
<dbReference type="EMBL" id="FUZP01000001">
    <property type="protein sequence ID" value="SKC46697.1"/>
    <property type="molecule type" value="Genomic_DNA"/>
</dbReference>
<keyword evidence="9 12" id="KW-1133">Transmembrane helix</keyword>
<evidence type="ECO:0000256" key="6">
    <source>
        <dbReference type="ARBA" id="ARBA00022679"/>
    </source>
</evidence>
<comment type="subcellular location">
    <subcellularLocation>
        <location evidence="2">Cell membrane</location>
        <topology evidence="2">Multi-pass membrane protein</topology>
    </subcellularLocation>
</comment>
<dbReference type="Pfam" id="PF17203">
    <property type="entry name" value="sCache_3_2"/>
    <property type="match status" value="1"/>
</dbReference>
<dbReference type="Proteomes" id="UP000190857">
    <property type="component" value="Unassembled WGS sequence"/>
</dbReference>
<dbReference type="PROSITE" id="PS50109">
    <property type="entry name" value="HIS_KIN"/>
    <property type="match status" value="1"/>
</dbReference>
<dbReference type="PANTHER" id="PTHR45436:SF5">
    <property type="entry name" value="SENSOR HISTIDINE KINASE TRCS"/>
    <property type="match status" value="1"/>
</dbReference>
<proteinExistence type="predicted"/>
<keyword evidence="4" id="KW-1003">Cell membrane</keyword>
<gene>
    <name evidence="14" type="ORF">SAMN06309945_1243</name>
</gene>
<dbReference type="InterPro" id="IPR005467">
    <property type="entry name" value="His_kinase_dom"/>
</dbReference>
<evidence type="ECO:0000256" key="3">
    <source>
        <dbReference type="ARBA" id="ARBA00012438"/>
    </source>
</evidence>
<name>A0A1T5J580_9MICO</name>
<evidence type="ECO:0000256" key="5">
    <source>
        <dbReference type="ARBA" id="ARBA00022553"/>
    </source>
</evidence>
<evidence type="ECO:0000256" key="1">
    <source>
        <dbReference type="ARBA" id="ARBA00000085"/>
    </source>
</evidence>
<dbReference type="EC" id="2.7.13.3" evidence="3"/>
<dbReference type="SMART" id="SM00387">
    <property type="entry name" value="HATPase_c"/>
    <property type="match status" value="1"/>
</dbReference>
<dbReference type="Gene3D" id="3.30.450.20">
    <property type="entry name" value="PAS domain"/>
    <property type="match status" value="2"/>
</dbReference>
<evidence type="ECO:0000259" key="13">
    <source>
        <dbReference type="PROSITE" id="PS50109"/>
    </source>
</evidence>
<sequence length="624" mass="65180">MTSLIRRWSISARLFALQLVFVVLVSAVVSVWLWLDARSDAEADAAAHTRAVAASIADNPFVQDALAEASTAAGPAAASAAAAASASATLQPYAEKLMRDTSTDFITIMAPDRTRYTHPDRGEIGRPFIGTIGPALEGRTFSETYAGTLGPSVRSVAPVYAELPAGPSETGGSDGATVTSPQIVGLVSAGVTVASVADALQSRLPIVLGAAALTIVAGAAASWLLSRYLRRVTRGRGPEEMARMFGYYEGVLHALHEGLLLVDPAKRLVLFNDEAAELLGLPHESRSGAGPRDTDAVLLGALDLPAELDAILRSGEVVVDRVVVTRDRVLVVNQEVAWDSAGGSRSARRPLGTVTTLRDHTDLRRLAGELETARTLTDALRSQTHEHSNRLHTVVSLLELGRTAEAIDFAAEQLDRGQALADDLIAGDTNPVLQALLLGKAAQASERGIRLVVEWEEGAGDVAVPPDDLVTIVGNLIDNAMDAAAASVVAAAGSAAATTSTSISTPTTMETATATATATEQCRPEKPWVRIELAADGVLRVSDSGRGRPLAAAGLDTAQIFERGTTSKEDEKGFGRGIGLALVRQAVVRSGGSIAVLPEDDGDRLTFEVRLPLAVSAAQTGRES</sequence>
<dbReference type="SUPFAM" id="SSF55874">
    <property type="entry name" value="ATPase domain of HSP90 chaperone/DNA topoisomerase II/histidine kinase"/>
    <property type="match status" value="1"/>
</dbReference>
<organism evidence="14 15">
    <name type="scientific">Okibacterium fritillariae</name>
    <dbReference type="NCBI Taxonomy" id="123320"/>
    <lineage>
        <taxon>Bacteria</taxon>
        <taxon>Bacillati</taxon>
        <taxon>Actinomycetota</taxon>
        <taxon>Actinomycetes</taxon>
        <taxon>Micrococcales</taxon>
        <taxon>Microbacteriaceae</taxon>
        <taxon>Okibacterium</taxon>
    </lineage>
</organism>
<dbReference type="Pfam" id="PF02518">
    <property type="entry name" value="HATPase_c"/>
    <property type="match status" value="1"/>
</dbReference>
<keyword evidence="10" id="KW-0902">Two-component regulatory system</keyword>
<feature type="domain" description="Histidine kinase" evidence="13">
    <location>
        <begin position="342"/>
        <end position="615"/>
    </location>
</feature>
<dbReference type="GO" id="GO:0005886">
    <property type="term" value="C:plasma membrane"/>
    <property type="evidence" value="ECO:0007669"/>
    <property type="project" value="UniProtKB-SubCell"/>
</dbReference>
<evidence type="ECO:0000256" key="4">
    <source>
        <dbReference type="ARBA" id="ARBA00022475"/>
    </source>
</evidence>
<dbReference type="InterPro" id="IPR029151">
    <property type="entry name" value="Sensor-like_sf"/>
</dbReference>
<dbReference type="InterPro" id="IPR003594">
    <property type="entry name" value="HATPase_dom"/>
</dbReference>
<feature type="transmembrane region" description="Helical" evidence="12">
    <location>
        <begin position="12"/>
        <end position="35"/>
    </location>
</feature>
<keyword evidence="5" id="KW-0597">Phosphoprotein</keyword>
<evidence type="ECO:0000256" key="8">
    <source>
        <dbReference type="ARBA" id="ARBA00022777"/>
    </source>
</evidence>
<dbReference type="GO" id="GO:0004673">
    <property type="term" value="F:protein histidine kinase activity"/>
    <property type="evidence" value="ECO:0007669"/>
    <property type="project" value="UniProtKB-EC"/>
</dbReference>
<keyword evidence="15" id="KW-1185">Reference proteome</keyword>
<dbReference type="STRING" id="123320.SAMN06309945_1243"/>
<evidence type="ECO:0000256" key="12">
    <source>
        <dbReference type="SAM" id="Phobius"/>
    </source>
</evidence>
<evidence type="ECO:0000313" key="14">
    <source>
        <dbReference type="EMBL" id="SKC46697.1"/>
    </source>
</evidence>
<dbReference type="PRINTS" id="PR00344">
    <property type="entry name" value="BCTRLSENSOR"/>
</dbReference>
<dbReference type="Gene3D" id="3.30.565.10">
    <property type="entry name" value="Histidine kinase-like ATPase, C-terminal domain"/>
    <property type="match status" value="1"/>
</dbReference>
<dbReference type="InterPro" id="IPR036890">
    <property type="entry name" value="HATPase_C_sf"/>
</dbReference>
<evidence type="ECO:0000256" key="7">
    <source>
        <dbReference type="ARBA" id="ARBA00022692"/>
    </source>
</evidence>
<evidence type="ECO:0000256" key="9">
    <source>
        <dbReference type="ARBA" id="ARBA00022989"/>
    </source>
</evidence>
<dbReference type="PANTHER" id="PTHR45436">
    <property type="entry name" value="SENSOR HISTIDINE KINASE YKOH"/>
    <property type="match status" value="1"/>
</dbReference>
<keyword evidence="6" id="KW-0808">Transferase</keyword>
<protein>
    <recommendedName>
        <fullName evidence="3">histidine kinase</fullName>
        <ecNumber evidence="3">2.7.13.3</ecNumber>
    </recommendedName>
</protein>
<dbReference type="RefSeq" id="WP_234990987.1">
    <property type="nucleotide sequence ID" value="NZ_FUZP01000001.1"/>
</dbReference>
<evidence type="ECO:0000256" key="10">
    <source>
        <dbReference type="ARBA" id="ARBA00023012"/>
    </source>
</evidence>
<dbReference type="InterPro" id="IPR033463">
    <property type="entry name" value="sCache_3"/>
</dbReference>